<dbReference type="AlphaFoldDB" id="A0A0A9VYV9"/>
<name>A0A0A9VYV9_LYGHE</name>
<reference evidence="2" key="2">
    <citation type="submission" date="2014-07" db="EMBL/GenBank/DDBJ databases">
        <authorList>
            <person name="Hull J."/>
        </authorList>
    </citation>
    <scope>NUCLEOTIDE SEQUENCE</scope>
</reference>
<protein>
    <submittedName>
        <fullName evidence="2">Uncharacterized protein</fullName>
    </submittedName>
</protein>
<evidence type="ECO:0000313" key="2">
    <source>
        <dbReference type="EMBL" id="JAF99372.1"/>
    </source>
</evidence>
<accession>A0A0A9VYV9</accession>
<reference evidence="2" key="1">
    <citation type="journal article" date="2014" name="PLoS ONE">
        <title>Transcriptome-Based Identification of ABC Transporters in the Western Tarnished Plant Bug Lygus hesperus.</title>
        <authorList>
            <person name="Hull J.J."/>
            <person name="Chaney K."/>
            <person name="Geib S.M."/>
            <person name="Fabrick J.A."/>
            <person name="Brent C.S."/>
            <person name="Walsh D."/>
            <person name="Lavine L.C."/>
        </authorList>
    </citation>
    <scope>NUCLEOTIDE SEQUENCE</scope>
</reference>
<feature type="compositionally biased region" description="Polar residues" evidence="1">
    <location>
        <begin position="531"/>
        <end position="542"/>
    </location>
</feature>
<evidence type="ECO:0000256" key="1">
    <source>
        <dbReference type="SAM" id="MobiDB-lite"/>
    </source>
</evidence>
<feature type="compositionally biased region" description="Polar residues" evidence="1">
    <location>
        <begin position="23"/>
        <end position="34"/>
    </location>
</feature>
<reference evidence="3" key="3">
    <citation type="submission" date="2014-09" db="EMBL/GenBank/DDBJ databases">
        <authorList>
            <person name="Magalhaes I.L.F."/>
            <person name="Oliveira U."/>
            <person name="Santos F.R."/>
            <person name="Vidigal T.H.D.A."/>
            <person name="Brescovit A.D."/>
            <person name="Santos A.J."/>
        </authorList>
    </citation>
    <scope>NUCLEOTIDE SEQUENCE</scope>
</reference>
<feature type="region of interest" description="Disordered" evidence="1">
    <location>
        <begin position="23"/>
        <end position="47"/>
    </location>
</feature>
<organism evidence="2">
    <name type="scientific">Lygus hesperus</name>
    <name type="common">Western plant bug</name>
    <dbReference type="NCBI Taxonomy" id="30085"/>
    <lineage>
        <taxon>Eukaryota</taxon>
        <taxon>Metazoa</taxon>
        <taxon>Ecdysozoa</taxon>
        <taxon>Arthropoda</taxon>
        <taxon>Hexapoda</taxon>
        <taxon>Insecta</taxon>
        <taxon>Pterygota</taxon>
        <taxon>Neoptera</taxon>
        <taxon>Paraneoptera</taxon>
        <taxon>Hemiptera</taxon>
        <taxon>Heteroptera</taxon>
        <taxon>Panheteroptera</taxon>
        <taxon>Cimicomorpha</taxon>
        <taxon>Miridae</taxon>
        <taxon>Mirini</taxon>
        <taxon>Lygus</taxon>
    </lineage>
</organism>
<dbReference type="EMBL" id="GBHO01044231">
    <property type="protein sequence ID" value="JAF99372.1"/>
    <property type="molecule type" value="Transcribed_RNA"/>
</dbReference>
<proteinExistence type="predicted"/>
<sequence>MFYGGMEYSPTTNQTSYNSIYNYQDDASSTQPGQPEQEKGNSDTKLDSIYSCDSILDDSDYTDCDDDDDEFDNRVKQYLEEHGKEMQLPMADPRQQYAQLKVAQVLSRGTLSGKRTRRKLEKLKKSLPPYKFVTPDYQEALDLLKVLNSYVNKRRDTMSKEQMYIQKKRCLEKLTAEKIQWINCDSKDSHPKTKRKKYILDVRKFLKDLVSSSSEDEKDLHDYESSGDESIDFTELHKLKFLFPQEKTEEKKSSNCLKIKPNTKSTSNCSCTSNYNCRNDSTPKIKRPSIKATSSWRNFKNQRCSKAEDPNDLKIAKKKLIILYKKVILHRLKHYAFGMQEDKELMKHKMFRVWSNRQKDGIEKIERDLKRRKARLNLRIQRVQQQRRIKQMCPLKKAIEKKMNKPIILPRIQDAKHKRWTKTSECMHEREKLLMEKQGTNFLAGFLGDRAKIRTKRSLKKEMPEMPSNIGVPPPPPRTNKKILKTISMFMEAKLPIMTYGDLLRILEGDTSFILNDEGVMDIEESETSDSKQQGVGSPSNNHRCREWDDFIKNDKDINFPFLTKHELKKYLNMVNTKFFPDPNFELAEELVSVDEKALDFEEPGLLKMNYSLEELEKDTYRAENVECAQSRAIYFFQYKSGFTPIDIQAAYEEYLDGNVGLRYESLDRLKGCLLIYSNVKLAIVMIEGSVDHLFYHFAGFRNSRLIKFIEIGRVLYAYERVTRILNEWVSIVMSPPPGEITYFTNSKKILHRVAEPRVQSLKTKLHNLYSYLSKKFEAKSKYRDRGDWAMPSNMKSQLNPCPCYQSEPNERKSGFDLSPCTDCGKGDNDSVHDLIPSPALIGYLLKYKKLTTIEKFLDEFVCNLTWRARMKGSM</sequence>
<feature type="compositionally biased region" description="Basic and acidic residues" evidence="1">
    <location>
        <begin position="36"/>
        <end position="46"/>
    </location>
</feature>
<gene>
    <name evidence="2" type="ORF">CM83_19592</name>
</gene>
<feature type="region of interest" description="Disordered" evidence="1">
    <location>
        <begin position="524"/>
        <end position="543"/>
    </location>
</feature>
<dbReference type="EMBL" id="GBRD01005252">
    <property type="protein sequence ID" value="JAG60569.1"/>
    <property type="molecule type" value="Transcribed_RNA"/>
</dbReference>
<evidence type="ECO:0000313" key="3">
    <source>
        <dbReference type="EMBL" id="JAG60569.1"/>
    </source>
</evidence>